<evidence type="ECO:0000256" key="1">
    <source>
        <dbReference type="ARBA" id="ARBA00009497"/>
    </source>
</evidence>
<dbReference type="InterPro" id="IPR009078">
    <property type="entry name" value="Ferritin-like_SF"/>
</dbReference>
<dbReference type="Gene3D" id="1.20.1260.10">
    <property type="match status" value="1"/>
</dbReference>
<accession>A0A8I0GDZ4</accession>
<dbReference type="InterPro" id="IPR008331">
    <property type="entry name" value="Ferritin_DPS_dom"/>
</dbReference>
<protein>
    <submittedName>
        <fullName evidence="4">DNA starvation/stationary phase protection protein</fullName>
    </submittedName>
</protein>
<evidence type="ECO:0000313" key="4">
    <source>
        <dbReference type="EMBL" id="MBD3689112.1"/>
    </source>
</evidence>
<dbReference type="PANTHER" id="PTHR42932">
    <property type="entry name" value="GENERAL STRESS PROTEIN 20U"/>
    <property type="match status" value="1"/>
</dbReference>
<reference evidence="4 5" key="1">
    <citation type="submission" date="2020-08" db="EMBL/GenBank/DDBJ databases">
        <title>Winkia gen. nov., sp. nov., isolated from faeces of the Anser albifrons in China.</title>
        <authorList>
            <person name="Liu Q."/>
        </authorList>
    </citation>
    <scope>NUCLEOTIDE SEQUENCE [LARGE SCALE GENOMIC DNA]</scope>
    <source>
        <strain evidence="4 5">C62</strain>
    </source>
</reference>
<dbReference type="PROSITE" id="PS00818">
    <property type="entry name" value="DPS_1"/>
    <property type="match status" value="1"/>
</dbReference>
<dbReference type="GO" id="GO:0008199">
    <property type="term" value="F:ferric iron binding"/>
    <property type="evidence" value="ECO:0007669"/>
    <property type="project" value="InterPro"/>
</dbReference>
<proteinExistence type="inferred from homology"/>
<comment type="similarity">
    <text evidence="1 2">Belongs to the Dps family.</text>
</comment>
<evidence type="ECO:0000256" key="2">
    <source>
        <dbReference type="RuleBase" id="RU003875"/>
    </source>
</evidence>
<organism evidence="4 5">
    <name type="scientific">Nanchangia anserum</name>
    <dbReference type="NCBI Taxonomy" id="2692125"/>
    <lineage>
        <taxon>Bacteria</taxon>
        <taxon>Bacillati</taxon>
        <taxon>Actinomycetota</taxon>
        <taxon>Actinomycetes</taxon>
        <taxon>Actinomycetales</taxon>
        <taxon>Actinomycetaceae</taxon>
        <taxon>Nanchangia</taxon>
    </lineage>
</organism>
<dbReference type="PANTHER" id="PTHR42932:SF2">
    <property type="entry name" value="DNA PROTECTION DURING STARVATION PROTEIN 1"/>
    <property type="match status" value="1"/>
</dbReference>
<feature type="domain" description="Ferritin/DPS" evidence="3">
    <location>
        <begin position="8"/>
        <end position="144"/>
    </location>
</feature>
<sequence length="146" mass="16090">MAKVTVEQALQQAVVDLIELSLRGKQMHWNIQGDNFRSLHLHLDEIIDQVRLDGDEAAERLITIGTAPDGRAETVAKTTTLQPVAEGILSTDKVYQQMEADLLSVSETIKATLDAVDEADPLTGDLLIGICRNLEKQAWMLRAQGK</sequence>
<dbReference type="Proteomes" id="UP000627538">
    <property type="component" value="Unassembled WGS sequence"/>
</dbReference>
<dbReference type="RefSeq" id="WP_191071183.1">
    <property type="nucleotide sequence ID" value="NZ_CP060506.1"/>
</dbReference>
<dbReference type="Pfam" id="PF00210">
    <property type="entry name" value="Ferritin"/>
    <property type="match status" value="1"/>
</dbReference>
<name>A0A8I0GDZ4_9ACTO</name>
<dbReference type="InterPro" id="IPR002177">
    <property type="entry name" value="DPS_DNA-bd"/>
</dbReference>
<evidence type="ECO:0000313" key="5">
    <source>
        <dbReference type="Proteomes" id="UP000627538"/>
    </source>
</evidence>
<dbReference type="SUPFAM" id="SSF47240">
    <property type="entry name" value="Ferritin-like"/>
    <property type="match status" value="1"/>
</dbReference>
<comment type="caution">
    <text evidence="4">The sequence shown here is derived from an EMBL/GenBank/DDBJ whole genome shotgun (WGS) entry which is preliminary data.</text>
</comment>
<dbReference type="GO" id="GO:0016722">
    <property type="term" value="F:oxidoreductase activity, acting on metal ions"/>
    <property type="evidence" value="ECO:0007669"/>
    <property type="project" value="InterPro"/>
</dbReference>
<dbReference type="InterPro" id="IPR012347">
    <property type="entry name" value="Ferritin-like"/>
</dbReference>
<evidence type="ECO:0000259" key="3">
    <source>
        <dbReference type="Pfam" id="PF00210"/>
    </source>
</evidence>
<dbReference type="PIRSF" id="PIRSF005900">
    <property type="entry name" value="Dps"/>
    <property type="match status" value="1"/>
</dbReference>
<keyword evidence="5" id="KW-1185">Reference proteome</keyword>
<dbReference type="EMBL" id="JACRUO010000001">
    <property type="protein sequence ID" value="MBD3689112.1"/>
    <property type="molecule type" value="Genomic_DNA"/>
</dbReference>
<dbReference type="InterPro" id="IPR023188">
    <property type="entry name" value="DPS_DNA-bd_CS"/>
</dbReference>
<dbReference type="CDD" id="cd01043">
    <property type="entry name" value="DPS"/>
    <property type="match status" value="1"/>
</dbReference>
<dbReference type="AlphaFoldDB" id="A0A8I0GDZ4"/>
<dbReference type="PRINTS" id="PR01346">
    <property type="entry name" value="HELNAPAPROT"/>
</dbReference>
<gene>
    <name evidence="4" type="ORF">H8R10_02535</name>
</gene>